<name>H8H2G1_DEIGI</name>
<accession>H8H2G1</accession>
<dbReference type="PATRIC" id="fig|745776.4.peg.3732"/>
<evidence type="ECO:0000313" key="1">
    <source>
        <dbReference type="EMBL" id="AFD27708.1"/>
    </source>
</evidence>
<evidence type="ECO:0000313" key="2">
    <source>
        <dbReference type="Proteomes" id="UP000007575"/>
    </source>
</evidence>
<dbReference type="RefSeq" id="WP_014686800.1">
    <property type="nucleotide sequence ID" value="NC_017791.1"/>
</dbReference>
<keyword evidence="1" id="KW-0614">Plasmid</keyword>
<gene>
    <name evidence="1" type="ordered locus">DGo_PB0439</name>
</gene>
<dbReference type="AlphaFoldDB" id="H8H2G1"/>
<organism evidence="1 2">
    <name type="scientific">Deinococcus gobiensis (strain DSM 21396 / JCM 16679 / CGMCC 1.7299 / I-0)</name>
    <dbReference type="NCBI Taxonomy" id="745776"/>
    <lineage>
        <taxon>Bacteria</taxon>
        <taxon>Thermotogati</taxon>
        <taxon>Deinococcota</taxon>
        <taxon>Deinococci</taxon>
        <taxon>Deinococcales</taxon>
        <taxon>Deinococcaceae</taxon>
        <taxon>Deinococcus</taxon>
    </lineage>
</organism>
<protein>
    <submittedName>
        <fullName evidence="1">Uncharacterized protein</fullName>
    </submittedName>
</protein>
<dbReference type="EMBL" id="CP002193">
    <property type="protein sequence ID" value="AFD27708.1"/>
    <property type="molecule type" value="Genomic_DNA"/>
</dbReference>
<geneLocation type="plasmid" evidence="1 2">
    <name>P2</name>
</geneLocation>
<keyword evidence="2" id="KW-1185">Reference proteome</keyword>
<sequence>MTMPHHPQFQGFFLTDVSMHPETGAFHCVPTRYGQPIGTAQATRAKGPVELHLSEADAQAFLDLEEDLFLDHAKGATLVNALLMYAAFDQLSQERQMFQARTLLPDDVAEQFQFPLGIPLQAIAVLADDPKYAPGLVQRYVRHQGWQPLTPREDTPFQGFTLSHPVTDPADEFQCVLHLDGQALGYLLMHPSEERLQINCAPVHVQAFLQLAQTLDPADHDGSRLVERMIQAQ</sequence>
<reference evidence="1 2" key="1">
    <citation type="journal article" date="2012" name="PLoS ONE">
        <title>Genome sequence and transcriptome analysis of the radioresistant bacterium Deinococcus gobiensis: insights into the extreme environmental adaptations.</title>
        <authorList>
            <person name="Yuan M."/>
            <person name="Chen M."/>
            <person name="Zhang W."/>
            <person name="Lu W."/>
            <person name="Wang J."/>
            <person name="Yang M."/>
            <person name="Zhao P."/>
            <person name="Tang R."/>
            <person name="Li X."/>
            <person name="Hao Y."/>
            <person name="Zhou Z."/>
            <person name="Zhan Y."/>
            <person name="Yu H."/>
            <person name="Teng C."/>
            <person name="Yan Y."/>
            <person name="Ping S."/>
            <person name="Wang Y."/>
            <person name="Lin M."/>
        </authorList>
    </citation>
    <scope>NUCLEOTIDE SEQUENCE [LARGE SCALE GENOMIC DNA]</scope>
    <source>
        <strain evidence="2">DSM 21396 / JCM 16679 / CGMCC 1.7299 / I-0</strain>
        <plasmid evidence="1">P2</plasmid>
    </source>
</reference>
<dbReference type="OrthoDB" id="9826223at2"/>
<proteinExistence type="predicted"/>
<dbReference type="Proteomes" id="UP000007575">
    <property type="component" value="Plasmid P2"/>
</dbReference>
<dbReference type="KEGG" id="dgo:DGo_PB0439"/>
<dbReference type="HOGENOM" id="CLU_1188383_0_0_0"/>